<feature type="region of interest" description="Disordered" evidence="6">
    <location>
        <begin position="202"/>
        <end position="269"/>
    </location>
</feature>
<dbReference type="GeneID" id="20212275"/>
<feature type="region of interest" description="Disordered" evidence="6">
    <location>
        <begin position="322"/>
        <end position="415"/>
    </location>
</feature>
<dbReference type="OrthoDB" id="6143384at2759"/>
<evidence type="ECO:0000256" key="6">
    <source>
        <dbReference type="SAM" id="MobiDB-lite"/>
    </source>
</evidence>
<dbReference type="Gene3D" id="1.10.418.10">
    <property type="entry name" value="Calponin-like domain"/>
    <property type="match status" value="1"/>
</dbReference>
<feature type="compositionally biased region" description="Polar residues" evidence="6">
    <location>
        <begin position="695"/>
        <end position="710"/>
    </location>
</feature>
<feature type="compositionally biased region" description="Basic and acidic residues" evidence="6">
    <location>
        <begin position="658"/>
        <end position="687"/>
    </location>
</feature>
<dbReference type="InterPro" id="IPR022735">
    <property type="entry name" value="bMERB_dom"/>
</dbReference>
<evidence type="ECO:0008006" key="12">
    <source>
        <dbReference type="Google" id="ProtNLM"/>
    </source>
</evidence>
<feature type="region of interest" description="Disordered" evidence="6">
    <location>
        <begin position="433"/>
        <end position="454"/>
    </location>
</feature>
<dbReference type="Pfam" id="PF12130">
    <property type="entry name" value="bMERB_dom"/>
    <property type="match status" value="1"/>
</dbReference>
<dbReference type="CDD" id="cd21198">
    <property type="entry name" value="CH_EHBP"/>
    <property type="match status" value="1"/>
</dbReference>
<dbReference type="FunFam" id="1.10.418.10:FF:000023">
    <property type="entry name" value="EH domain-binding protein 1 isoform X1"/>
    <property type="match status" value="1"/>
</dbReference>
<dbReference type="PROSITE" id="PS50021">
    <property type="entry name" value="CH"/>
    <property type="match status" value="1"/>
</dbReference>
<feature type="compositionally biased region" description="Polar residues" evidence="6">
    <location>
        <begin position="637"/>
        <end position="650"/>
    </location>
</feature>
<evidence type="ECO:0000313" key="10">
    <source>
        <dbReference type="EnsemblMetazoa" id="HelroP192414"/>
    </source>
</evidence>
<dbReference type="RefSeq" id="XP_009020954.1">
    <property type="nucleotide sequence ID" value="XM_009022706.1"/>
</dbReference>
<dbReference type="EnsemblMetazoa" id="HelroT192414">
    <property type="protein sequence ID" value="HelroP192414"/>
    <property type="gene ID" value="HelroG192414"/>
</dbReference>
<dbReference type="CTD" id="20212275"/>
<feature type="compositionally biased region" description="Low complexity" evidence="6">
    <location>
        <begin position="355"/>
        <end position="378"/>
    </location>
</feature>
<dbReference type="SMART" id="SM01203">
    <property type="entry name" value="DUF3585"/>
    <property type="match status" value="1"/>
</dbReference>
<reference evidence="9 11" key="2">
    <citation type="journal article" date="2013" name="Nature">
        <title>Insights into bilaterian evolution from three spiralian genomes.</title>
        <authorList>
            <person name="Simakov O."/>
            <person name="Marletaz F."/>
            <person name="Cho S.J."/>
            <person name="Edsinger-Gonzales E."/>
            <person name="Havlak P."/>
            <person name="Hellsten U."/>
            <person name="Kuo D.H."/>
            <person name="Larsson T."/>
            <person name="Lv J."/>
            <person name="Arendt D."/>
            <person name="Savage R."/>
            <person name="Osoegawa K."/>
            <person name="de Jong P."/>
            <person name="Grimwood J."/>
            <person name="Chapman J.A."/>
            <person name="Shapiro H."/>
            <person name="Aerts A."/>
            <person name="Otillar R.P."/>
            <person name="Terry A.Y."/>
            <person name="Boore J.L."/>
            <person name="Grigoriev I.V."/>
            <person name="Lindberg D.R."/>
            <person name="Seaver E.C."/>
            <person name="Weisblat D.A."/>
            <person name="Putnam N.H."/>
            <person name="Rokhsar D.S."/>
        </authorList>
    </citation>
    <scope>NUCLEOTIDE SEQUENCE</scope>
</reference>
<evidence type="ECO:0000256" key="3">
    <source>
        <dbReference type="ARBA" id="ARBA00022753"/>
    </source>
</evidence>
<feature type="domain" description="Calponin-homology (CH)" evidence="7">
    <location>
        <begin position="89"/>
        <end position="194"/>
    </location>
</feature>
<evidence type="ECO:0000256" key="2">
    <source>
        <dbReference type="ARBA" id="ARBA00022553"/>
    </source>
</evidence>
<feature type="compositionally biased region" description="Gly residues" evidence="6">
    <location>
        <begin position="877"/>
        <end position="893"/>
    </location>
</feature>
<dbReference type="EMBL" id="AMQM01005191">
    <property type="status" value="NOT_ANNOTATED_CDS"/>
    <property type="molecule type" value="Genomic_DNA"/>
</dbReference>
<organism evidence="10 11">
    <name type="scientific">Helobdella robusta</name>
    <name type="common">Californian leech</name>
    <dbReference type="NCBI Taxonomy" id="6412"/>
    <lineage>
        <taxon>Eukaryota</taxon>
        <taxon>Metazoa</taxon>
        <taxon>Spiralia</taxon>
        <taxon>Lophotrochozoa</taxon>
        <taxon>Annelida</taxon>
        <taxon>Clitellata</taxon>
        <taxon>Hirudinea</taxon>
        <taxon>Rhynchobdellida</taxon>
        <taxon>Glossiphoniidae</taxon>
        <taxon>Helobdella</taxon>
    </lineage>
</organism>
<feature type="region of interest" description="Disordered" evidence="6">
    <location>
        <begin position="530"/>
        <end position="555"/>
    </location>
</feature>
<evidence type="ECO:0000313" key="11">
    <source>
        <dbReference type="Proteomes" id="UP000015101"/>
    </source>
</evidence>
<dbReference type="SMART" id="SM00033">
    <property type="entry name" value="CH"/>
    <property type="match status" value="1"/>
</dbReference>
<feature type="compositionally biased region" description="Polar residues" evidence="6">
    <location>
        <begin position="335"/>
        <end position="354"/>
    </location>
</feature>
<dbReference type="SUPFAM" id="SSF47576">
    <property type="entry name" value="Calponin-homology domain, CH-domain"/>
    <property type="match status" value="1"/>
</dbReference>
<dbReference type="EMBL" id="KB096864">
    <property type="protein sequence ID" value="ESO00783.1"/>
    <property type="molecule type" value="Genomic_DNA"/>
</dbReference>
<dbReference type="GO" id="GO:0005768">
    <property type="term" value="C:endosome"/>
    <property type="evidence" value="ECO:0007669"/>
    <property type="project" value="UniProtKB-SubCell"/>
</dbReference>
<dbReference type="PANTHER" id="PTHR23167">
    <property type="entry name" value="CALPONIN HOMOLOGY DOMAIN-CONTAINING PROTEIN DDB_G0272472-RELATED"/>
    <property type="match status" value="1"/>
</dbReference>
<feature type="compositionally biased region" description="Polar residues" evidence="6">
    <location>
        <begin position="219"/>
        <end position="229"/>
    </location>
</feature>
<feature type="region of interest" description="Disordered" evidence="6">
    <location>
        <begin position="606"/>
        <end position="715"/>
    </location>
</feature>
<evidence type="ECO:0000256" key="1">
    <source>
        <dbReference type="ARBA" id="ARBA00004177"/>
    </source>
</evidence>
<proteinExistence type="predicted"/>
<evidence type="ECO:0000259" key="8">
    <source>
        <dbReference type="PROSITE" id="PS51848"/>
    </source>
</evidence>
<dbReference type="OMA" id="QQSSCDN"/>
<feature type="compositionally biased region" description="Polar residues" evidence="6">
    <location>
        <begin position="606"/>
        <end position="620"/>
    </location>
</feature>
<feature type="compositionally biased region" description="Polar residues" evidence="6">
    <location>
        <begin position="442"/>
        <end position="454"/>
    </location>
</feature>
<evidence type="ECO:0000259" key="7">
    <source>
        <dbReference type="PROSITE" id="PS50021"/>
    </source>
</evidence>
<reference evidence="11" key="1">
    <citation type="submission" date="2012-12" db="EMBL/GenBank/DDBJ databases">
        <authorList>
            <person name="Hellsten U."/>
            <person name="Grimwood J."/>
            <person name="Chapman J.A."/>
            <person name="Shapiro H."/>
            <person name="Aerts A."/>
            <person name="Otillar R.P."/>
            <person name="Terry A.Y."/>
            <person name="Boore J.L."/>
            <person name="Simakov O."/>
            <person name="Marletaz F."/>
            <person name="Cho S.-J."/>
            <person name="Edsinger-Gonzales E."/>
            <person name="Havlak P."/>
            <person name="Kuo D.-H."/>
            <person name="Larsson T."/>
            <person name="Lv J."/>
            <person name="Arendt D."/>
            <person name="Savage R."/>
            <person name="Osoegawa K."/>
            <person name="de Jong P."/>
            <person name="Lindberg D.R."/>
            <person name="Seaver E.C."/>
            <person name="Weisblat D.A."/>
            <person name="Putnam N.H."/>
            <person name="Grigoriev I.V."/>
            <person name="Rokhsar D.S."/>
        </authorList>
    </citation>
    <scope>NUCLEOTIDE SEQUENCE</scope>
</reference>
<feature type="compositionally biased region" description="Low complexity" evidence="6">
    <location>
        <begin position="202"/>
        <end position="218"/>
    </location>
</feature>
<dbReference type="InterPro" id="IPR001715">
    <property type="entry name" value="CH_dom"/>
</dbReference>
<dbReference type="PROSITE" id="PS51848">
    <property type="entry name" value="BMERB"/>
    <property type="match status" value="1"/>
</dbReference>
<dbReference type="AlphaFoldDB" id="T1FTX8"/>
<feature type="region of interest" description="Disordered" evidence="6">
    <location>
        <begin position="1"/>
        <end position="47"/>
    </location>
</feature>
<dbReference type="InParanoid" id="T1FTX8"/>
<keyword evidence="2" id="KW-0597">Phosphoprotein</keyword>
<feature type="region of interest" description="Disordered" evidence="6">
    <location>
        <begin position="865"/>
        <end position="901"/>
    </location>
</feature>
<accession>T1FTX8</accession>
<feature type="coiled-coil region" evidence="5">
    <location>
        <begin position="828"/>
        <end position="855"/>
    </location>
</feature>
<evidence type="ECO:0000256" key="4">
    <source>
        <dbReference type="ARBA" id="ARBA00023054"/>
    </source>
</evidence>
<name>T1FTX8_HELRO</name>
<sequence>MISISSFMSMTRSHRHGGDHDGDDDDADDVAKDPKRRKDSKNGGGWKAAKVTSLAERYNLAHYLEDQDDADDDIEKAEQMNETSTTITTSPTQDLLEWCQDVTRDHRNVSVSNLTTSWRNGMAFCAIIHHFRPELIDFDSLDPCDVRGNCKLAFDAGESLGVPKVIEPSDMVLLKVPDKLSVLTYLFQLKSFFTNDHRGIMSSSLSSTSKPSTRSSKPGETTSNFNFDQYFSGEGKRGATTKQNFRNESEDDAGFECRSPSPYSVTSTVCTSFSPTPVASLERDHNKLVNREAKLEQNSGKNPPYKKLLLKFGAKNNNLVTQTPPLINKFDDTRQPGNQSRHLNSDNANAIQPPSSSSNNNSSSAVTTINTSNSSSSNRPKLMTRKQLLNPFDSDEEDEMNENDRNRSRTKLNANDETRVDVEICANTQAHEFTKANDRNKGSNNSTTDETTFQATSRDNEVAMTDKPINNIKADLKDQLSRSSNASSRQERLKEEARFLMSQAKVSNCSQPQTTTKQLQSSAAAVATTMTTTTSSPSSSSSTLLSSNFSAQPNNDSLTMQEKYLRDQNAMSKRQQELRERARQLIIGAKGSKQITEVIRKPSYTKAYNDSPQSVRSNNTSKEHGTRGHGVKMIGNVSGSDEVTVFTNDDSFNEDNEECKVNRLNKKSESDSEKTSTEQAGTRKDSGNDEAVAGASTQTTDARSQNNFGDCNSPDKSMYVATEMEQLEKEQLLIDERAAGLEWELRRVMKEGDRDETEEKMLKEWFGLVNRKNALIRRQMQLNLLEKEKDLEKKFNLLSVELRNIMALPDWQKTEEGQQREKLLLAELVELVDKRDELVQKLDSQEQAIEDDEKVEHAIDEKLDKRKSGRWRKMRNSGGGLGSEAGAVGGGSGDPSACALQ</sequence>
<dbReference type="FunCoup" id="T1FTX8">
    <property type="interactions" value="790"/>
</dbReference>
<dbReference type="PANTHER" id="PTHR23167:SF46">
    <property type="entry name" value="EPS15 HOMOLOGY DOMAIN CONTAINING PROTEIN-BINDING PROTEIN 1, ISOFORM F"/>
    <property type="match status" value="1"/>
</dbReference>
<evidence type="ECO:0000313" key="9">
    <source>
        <dbReference type="EMBL" id="ESO00783.1"/>
    </source>
</evidence>
<dbReference type="Pfam" id="PF00307">
    <property type="entry name" value="CH"/>
    <property type="match status" value="1"/>
</dbReference>
<dbReference type="STRING" id="6412.T1FTX8"/>
<dbReference type="eggNOG" id="KOG0035">
    <property type="taxonomic scope" value="Eukaryota"/>
</dbReference>
<evidence type="ECO:0000256" key="5">
    <source>
        <dbReference type="SAM" id="Coils"/>
    </source>
</evidence>
<reference evidence="10" key="3">
    <citation type="submission" date="2015-06" db="UniProtKB">
        <authorList>
            <consortium name="EnsemblMetazoa"/>
        </authorList>
    </citation>
    <scope>IDENTIFICATION</scope>
</reference>
<dbReference type="KEGG" id="hro:HELRODRAFT_192414"/>
<protein>
    <recommendedName>
        <fullName evidence="12">Calponin-homology (CH) domain-containing protein</fullName>
    </recommendedName>
</protein>
<keyword evidence="11" id="KW-1185">Reference proteome</keyword>
<comment type="subcellular location">
    <subcellularLocation>
        <location evidence="1">Endosome</location>
    </subcellularLocation>
</comment>
<feature type="compositionally biased region" description="Low complexity" evidence="6">
    <location>
        <begin position="530"/>
        <end position="551"/>
    </location>
</feature>
<keyword evidence="4 5" id="KW-0175">Coiled coil</keyword>
<dbReference type="InterPro" id="IPR050540">
    <property type="entry name" value="F-actin_Monoox_Mical"/>
</dbReference>
<feature type="domain" description="BMERB" evidence="8">
    <location>
        <begin position="701"/>
        <end position="858"/>
    </location>
</feature>
<dbReference type="InterPro" id="IPR036872">
    <property type="entry name" value="CH_dom_sf"/>
</dbReference>
<keyword evidence="3" id="KW-0967">Endosome</keyword>
<feature type="compositionally biased region" description="Polar residues" evidence="6">
    <location>
        <begin position="1"/>
        <end position="11"/>
    </location>
</feature>
<dbReference type="HOGENOM" id="CLU_358222_0_0_1"/>
<dbReference type="Proteomes" id="UP000015101">
    <property type="component" value="Unassembled WGS sequence"/>
</dbReference>
<gene>
    <name evidence="10" type="primary">20212275</name>
    <name evidence="9" type="ORF">HELRODRAFT_192414</name>
</gene>